<accession>A0AAX6FPN4</accession>
<reference evidence="3" key="2">
    <citation type="submission" date="2023-04" db="EMBL/GenBank/DDBJ databases">
        <authorList>
            <person name="Bruccoleri R.E."/>
            <person name="Oakeley E.J."/>
            <person name="Faust A.-M."/>
            <person name="Dessus-Babus S."/>
            <person name="Altorfer M."/>
            <person name="Burckhardt D."/>
            <person name="Oertli M."/>
            <person name="Naumann U."/>
            <person name="Petersen F."/>
            <person name="Wong J."/>
        </authorList>
    </citation>
    <scope>NUCLEOTIDE SEQUENCE</scope>
    <source>
        <strain evidence="3">GSM-AAB239-AS_SAM_17_03QT</strain>
        <tissue evidence="3">Leaf</tissue>
    </source>
</reference>
<feature type="compositionally biased region" description="Polar residues" evidence="2">
    <location>
        <begin position="76"/>
        <end position="90"/>
    </location>
</feature>
<dbReference type="EMBL" id="JANAVB010027224">
    <property type="protein sequence ID" value="KAJ6818364.1"/>
    <property type="molecule type" value="Genomic_DNA"/>
</dbReference>
<sequence length="363" mass="40516">MVTETILSTGALVQTTDVGERLGGATSSTMAPLEPPVREESSTDMPEIRPQAQAEVTPRDDASIELPHSEEPMKAASSSTIAPQEQTTQVAKERSSEPATLTTPSVLAATTTSAAKEVAETPITFEANRIVINSYTNAFYLTLKPMVKNENIPFSKVRKSVKYLINGIHDHGDEAQAVYLEHILNELEEMKTVIKNLSSGDIDLLIEEEYQTLAREAEQKRKDFEAFLSTFAKYSADIETQIEESSSKLETHEVEIAETDEEILKIEEEIAKLQAQLTLAKQKKEEKVSLSKETAERLAELKHQKELSTKAHNEELNVRTAILQSFDPESARNHIRQRILNSRNERIATLKMRIAELSTNPSE</sequence>
<name>A0AAX6FPN4_IRIPA</name>
<dbReference type="Proteomes" id="UP001140949">
    <property type="component" value="Unassembled WGS sequence"/>
</dbReference>
<comment type="caution">
    <text evidence="3">The sequence shown here is derived from an EMBL/GenBank/DDBJ whole genome shotgun (WGS) entry which is preliminary data.</text>
</comment>
<proteinExistence type="predicted"/>
<evidence type="ECO:0000313" key="4">
    <source>
        <dbReference type="Proteomes" id="UP001140949"/>
    </source>
</evidence>
<organism evidence="3 4">
    <name type="scientific">Iris pallida</name>
    <name type="common">Sweet iris</name>
    <dbReference type="NCBI Taxonomy" id="29817"/>
    <lineage>
        <taxon>Eukaryota</taxon>
        <taxon>Viridiplantae</taxon>
        <taxon>Streptophyta</taxon>
        <taxon>Embryophyta</taxon>
        <taxon>Tracheophyta</taxon>
        <taxon>Spermatophyta</taxon>
        <taxon>Magnoliopsida</taxon>
        <taxon>Liliopsida</taxon>
        <taxon>Asparagales</taxon>
        <taxon>Iridaceae</taxon>
        <taxon>Iridoideae</taxon>
        <taxon>Irideae</taxon>
        <taxon>Iris</taxon>
    </lineage>
</organism>
<keyword evidence="4" id="KW-1185">Reference proteome</keyword>
<feature type="coiled-coil region" evidence="1">
    <location>
        <begin position="242"/>
        <end position="283"/>
    </location>
</feature>
<evidence type="ECO:0000256" key="1">
    <source>
        <dbReference type="SAM" id="Coils"/>
    </source>
</evidence>
<evidence type="ECO:0000256" key="2">
    <source>
        <dbReference type="SAM" id="MobiDB-lite"/>
    </source>
</evidence>
<reference evidence="3" key="1">
    <citation type="journal article" date="2023" name="GigaByte">
        <title>Genome assembly of the bearded iris, Iris pallida Lam.</title>
        <authorList>
            <person name="Bruccoleri R.E."/>
            <person name="Oakeley E.J."/>
            <person name="Faust A.M.E."/>
            <person name="Altorfer M."/>
            <person name="Dessus-Babus S."/>
            <person name="Burckhardt D."/>
            <person name="Oertli M."/>
            <person name="Naumann U."/>
            <person name="Petersen F."/>
            <person name="Wong J."/>
        </authorList>
    </citation>
    <scope>NUCLEOTIDE SEQUENCE</scope>
    <source>
        <strain evidence="3">GSM-AAB239-AS_SAM_17_03QT</strain>
    </source>
</reference>
<dbReference type="AlphaFoldDB" id="A0AAX6FPN4"/>
<feature type="compositionally biased region" description="Basic and acidic residues" evidence="2">
    <location>
        <begin position="57"/>
        <end position="73"/>
    </location>
</feature>
<keyword evidence="1" id="KW-0175">Coiled coil</keyword>
<gene>
    <name evidence="3" type="ORF">M6B38_406835</name>
</gene>
<evidence type="ECO:0000313" key="3">
    <source>
        <dbReference type="EMBL" id="KAJ6818364.1"/>
    </source>
</evidence>
<feature type="region of interest" description="Disordered" evidence="2">
    <location>
        <begin position="16"/>
        <end position="102"/>
    </location>
</feature>
<protein>
    <submittedName>
        <fullName evidence="3">Myosin-11</fullName>
    </submittedName>
</protein>